<keyword evidence="2" id="KW-0812">Transmembrane</keyword>
<name>A0A2S1LQ46_9FLAO</name>
<dbReference type="Gene3D" id="3.10.20.310">
    <property type="entry name" value="membrane protein fhac"/>
    <property type="match status" value="1"/>
</dbReference>
<organism evidence="8 9">
    <name type="scientific">Flavobacterium kingsejongi</name>
    <dbReference type="NCBI Taxonomy" id="1678728"/>
    <lineage>
        <taxon>Bacteria</taxon>
        <taxon>Pseudomonadati</taxon>
        <taxon>Bacteroidota</taxon>
        <taxon>Flavobacteriia</taxon>
        <taxon>Flavobacteriales</taxon>
        <taxon>Flavobacteriaceae</taxon>
        <taxon>Flavobacterium</taxon>
    </lineage>
</organism>
<protein>
    <recommendedName>
        <fullName evidence="10">Bacterial surface antigen (D15) domain-containing protein</fullName>
    </recommendedName>
</protein>
<dbReference type="PROSITE" id="PS51257">
    <property type="entry name" value="PROKAR_LIPOPROTEIN"/>
    <property type="match status" value="1"/>
</dbReference>
<dbReference type="Pfam" id="PF01103">
    <property type="entry name" value="Omp85"/>
    <property type="match status" value="1"/>
</dbReference>
<evidence type="ECO:0000313" key="8">
    <source>
        <dbReference type="EMBL" id="AWG25875.1"/>
    </source>
</evidence>
<dbReference type="EMBL" id="CP020919">
    <property type="protein sequence ID" value="AWG25875.1"/>
    <property type="molecule type" value="Genomic_DNA"/>
</dbReference>
<evidence type="ECO:0000256" key="1">
    <source>
        <dbReference type="ARBA" id="ARBA00004370"/>
    </source>
</evidence>
<evidence type="ECO:0000256" key="5">
    <source>
        <dbReference type="ARBA" id="ARBA00023237"/>
    </source>
</evidence>
<dbReference type="Proteomes" id="UP000244677">
    <property type="component" value="Chromosome"/>
</dbReference>
<evidence type="ECO:0000256" key="4">
    <source>
        <dbReference type="ARBA" id="ARBA00023136"/>
    </source>
</evidence>
<dbReference type="InterPro" id="IPR010827">
    <property type="entry name" value="BamA/TamA_POTRA"/>
</dbReference>
<dbReference type="KEGG" id="fki:FK004_11915"/>
<keyword evidence="5" id="KW-0998">Cell outer membrane</keyword>
<dbReference type="InterPro" id="IPR039910">
    <property type="entry name" value="D15-like"/>
</dbReference>
<comment type="subcellular location">
    <subcellularLocation>
        <location evidence="1">Membrane</location>
    </subcellularLocation>
</comment>
<dbReference type="PANTHER" id="PTHR12815:SF47">
    <property type="entry name" value="TRANSLOCATION AND ASSEMBLY MODULE SUBUNIT TAMA"/>
    <property type="match status" value="1"/>
</dbReference>
<accession>A0A2S1LQ46</accession>
<keyword evidence="3" id="KW-0732">Signal</keyword>
<dbReference type="Pfam" id="PF07244">
    <property type="entry name" value="POTRA"/>
    <property type="match status" value="1"/>
</dbReference>
<dbReference type="PANTHER" id="PTHR12815">
    <property type="entry name" value="SORTING AND ASSEMBLY MACHINERY SAMM50 PROTEIN FAMILY MEMBER"/>
    <property type="match status" value="1"/>
</dbReference>
<dbReference type="InterPro" id="IPR000184">
    <property type="entry name" value="Bac_surfAg_D15"/>
</dbReference>
<feature type="domain" description="POTRA" evidence="7">
    <location>
        <begin position="164"/>
        <end position="245"/>
    </location>
</feature>
<evidence type="ECO:0008006" key="10">
    <source>
        <dbReference type="Google" id="ProtNLM"/>
    </source>
</evidence>
<keyword evidence="9" id="KW-1185">Reference proteome</keyword>
<gene>
    <name evidence="8" type="ORF">FK004_11915</name>
</gene>
<dbReference type="AlphaFoldDB" id="A0A2S1LQ46"/>
<evidence type="ECO:0000256" key="3">
    <source>
        <dbReference type="ARBA" id="ARBA00022729"/>
    </source>
</evidence>
<reference evidence="8 9" key="1">
    <citation type="submission" date="2017-04" db="EMBL/GenBank/DDBJ databases">
        <title>Complete genome sequence of Flavobacterium kingsejong AJ004.</title>
        <authorList>
            <person name="Lee P.C."/>
        </authorList>
    </citation>
    <scope>NUCLEOTIDE SEQUENCE [LARGE SCALE GENOMIC DNA]</scope>
    <source>
        <strain evidence="8 9">AJ004</strain>
    </source>
</reference>
<evidence type="ECO:0000256" key="2">
    <source>
        <dbReference type="ARBA" id="ARBA00022692"/>
    </source>
</evidence>
<dbReference type="Gene3D" id="2.40.160.50">
    <property type="entry name" value="membrane protein fhac: a member of the omp85/tpsb transporter family"/>
    <property type="match status" value="1"/>
</dbReference>
<proteinExistence type="predicted"/>
<evidence type="ECO:0000313" key="9">
    <source>
        <dbReference type="Proteomes" id="UP000244677"/>
    </source>
</evidence>
<feature type="domain" description="Bacterial surface antigen (D15)" evidence="6">
    <location>
        <begin position="409"/>
        <end position="749"/>
    </location>
</feature>
<evidence type="ECO:0000259" key="6">
    <source>
        <dbReference type="Pfam" id="PF01103"/>
    </source>
</evidence>
<dbReference type="GO" id="GO:0019867">
    <property type="term" value="C:outer membrane"/>
    <property type="evidence" value="ECO:0007669"/>
    <property type="project" value="InterPro"/>
</dbReference>
<keyword evidence="4" id="KW-0472">Membrane</keyword>
<sequence length="774" mass="88118">MPQPKKKKMIQNRYIVLFLVTLFLSACSNTKYLPEGELLYVGGKVKIEDSLLSKSDKKTMKADLEALLRPKPNRAILGLKPKLYFYNLAGEPTKDKGFRHWLRTKVGEPPVLFSKVDLEYNASILQNYVENKGYFKARTEADSTAKNKRATADYTVHPNVRYKIKSVTFPTDSTAIDSAVAATKRGSRLRKGRGYDLDVIKEERERIDTRLKEKGYYFFNADFILIQVDSTVGKHEVDLIVKVKEETPEQAKKIYTINDIVIYPNFTLAGDTLNKSADAVEKYKDFTIIDPEKMFNPRIFDRSLYFKKGDLYNRTNHNLSLNRLVNLGTFKFVKNQFRISDTLNNKLDAYYYLTPLPRKSIRFEILGKTNSANYTGSELSVNWSNRNTFHGAELLTISAFGGAEVQVSGQNKGYNVYRVGTEANLIWPRIIAPFPFTSSSGFVPRTKATLGYEFQNRQKLYTLNSFKGSFGYLWKESVHKEHELNITQINYVSPFNVTDEYRQKIADDTLGNSLQRIIDRQLIFGPTYSFTYTNTMEKRKKNTFYYKGSIELAGNIAGLITGANAKKDNTATIFSVPFSQFAKMEHDFRHYFRLSRNSQLASRIIVGVGVPYGNSTELPYIRQFFIGGTNSIRAFRARAIGPGSFNVATDSNSFLPDQSGDIKLELNTEYRTKLFSIVQGAVFVDAGNIWLMNKNDSKPGAEFSGRFLNELAVGTGVGLRFDLSFLVLRTDLAFPLRRPDNPEGSRWVLDQISFGNSSWRKENLVFNLAIGYPF</sequence>
<evidence type="ECO:0000259" key="7">
    <source>
        <dbReference type="Pfam" id="PF07244"/>
    </source>
</evidence>